<dbReference type="RefSeq" id="XP_067477122.1">
    <property type="nucleotide sequence ID" value="XM_067628463.1"/>
</dbReference>
<feature type="transmembrane region" description="Helical" evidence="1">
    <location>
        <begin position="20"/>
        <end position="40"/>
    </location>
</feature>
<name>A0A1L9UE12_ASPBC</name>
<evidence type="ECO:0000256" key="1">
    <source>
        <dbReference type="SAM" id="Phobius"/>
    </source>
</evidence>
<keyword evidence="1" id="KW-1133">Transmembrane helix</keyword>
<reference evidence="3" key="1">
    <citation type="journal article" date="2017" name="Genome Biol.">
        <title>Comparative genomics reveals high biological diversity and specific adaptations in the industrially and medically important fungal genus Aspergillus.</title>
        <authorList>
            <person name="de Vries R.P."/>
            <person name="Riley R."/>
            <person name="Wiebenga A."/>
            <person name="Aguilar-Osorio G."/>
            <person name="Amillis S."/>
            <person name="Uchima C.A."/>
            <person name="Anderluh G."/>
            <person name="Asadollahi M."/>
            <person name="Askin M."/>
            <person name="Barry K."/>
            <person name="Battaglia E."/>
            <person name="Bayram O."/>
            <person name="Benocci T."/>
            <person name="Braus-Stromeyer S.A."/>
            <person name="Caldana C."/>
            <person name="Canovas D."/>
            <person name="Cerqueira G.C."/>
            <person name="Chen F."/>
            <person name="Chen W."/>
            <person name="Choi C."/>
            <person name="Clum A."/>
            <person name="Dos Santos R.A."/>
            <person name="Damasio A.R."/>
            <person name="Diallinas G."/>
            <person name="Emri T."/>
            <person name="Fekete E."/>
            <person name="Flipphi M."/>
            <person name="Freyberg S."/>
            <person name="Gallo A."/>
            <person name="Gournas C."/>
            <person name="Habgood R."/>
            <person name="Hainaut M."/>
            <person name="Harispe M.L."/>
            <person name="Henrissat B."/>
            <person name="Hilden K.S."/>
            <person name="Hope R."/>
            <person name="Hossain A."/>
            <person name="Karabika E."/>
            <person name="Karaffa L."/>
            <person name="Karanyi Z."/>
            <person name="Krasevec N."/>
            <person name="Kuo A."/>
            <person name="Kusch H."/>
            <person name="LaButti K."/>
            <person name="Lagendijk E.L."/>
            <person name="Lapidus A."/>
            <person name="Levasseur A."/>
            <person name="Lindquist E."/>
            <person name="Lipzen A."/>
            <person name="Logrieco A.F."/>
            <person name="MacCabe A."/>
            <person name="Maekelae M.R."/>
            <person name="Malavazi I."/>
            <person name="Melin P."/>
            <person name="Meyer V."/>
            <person name="Mielnichuk N."/>
            <person name="Miskei M."/>
            <person name="Molnar A.P."/>
            <person name="Mule G."/>
            <person name="Ngan C.Y."/>
            <person name="Orejas M."/>
            <person name="Orosz E."/>
            <person name="Ouedraogo J.P."/>
            <person name="Overkamp K.M."/>
            <person name="Park H.-S."/>
            <person name="Perrone G."/>
            <person name="Piumi F."/>
            <person name="Punt P.J."/>
            <person name="Ram A.F."/>
            <person name="Ramon A."/>
            <person name="Rauscher S."/>
            <person name="Record E."/>
            <person name="Riano-Pachon D.M."/>
            <person name="Robert V."/>
            <person name="Roehrig J."/>
            <person name="Ruller R."/>
            <person name="Salamov A."/>
            <person name="Salih N.S."/>
            <person name="Samson R.A."/>
            <person name="Sandor E."/>
            <person name="Sanguinetti M."/>
            <person name="Schuetze T."/>
            <person name="Sepcic K."/>
            <person name="Shelest E."/>
            <person name="Sherlock G."/>
            <person name="Sophianopoulou V."/>
            <person name="Squina F.M."/>
            <person name="Sun H."/>
            <person name="Susca A."/>
            <person name="Todd R.B."/>
            <person name="Tsang A."/>
            <person name="Unkles S.E."/>
            <person name="van de Wiele N."/>
            <person name="van Rossen-Uffink D."/>
            <person name="Oliveira J.V."/>
            <person name="Vesth T.C."/>
            <person name="Visser J."/>
            <person name="Yu J.-H."/>
            <person name="Zhou M."/>
            <person name="Andersen M.R."/>
            <person name="Archer D.B."/>
            <person name="Baker S.E."/>
            <person name="Benoit I."/>
            <person name="Brakhage A.A."/>
            <person name="Braus G.H."/>
            <person name="Fischer R."/>
            <person name="Frisvad J.C."/>
            <person name="Goldman G.H."/>
            <person name="Houbraken J."/>
            <person name="Oakley B."/>
            <person name="Pocsi I."/>
            <person name="Scazzocchio C."/>
            <person name="Seiboth B."/>
            <person name="vanKuyk P.A."/>
            <person name="Wortman J."/>
            <person name="Dyer P.S."/>
            <person name="Grigoriev I.V."/>
        </authorList>
    </citation>
    <scope>NUCLEOTIDE SEQUENCE [LARGE SCALE GENOMIC DNA]</scope>
    <source>
        <strain evidence="3">CBS 101740 / IMI 381727 / IBT 21946</strain>
    </source>
</reference>
<dbReference type="VEuPathDB" id="FungiDB:ASPBRDRAFT_642907"/>
<keyword evidence="3" id="KW-1185">Reference proteome</keyword>
<organism evidence="2 3">
    <name type="scientific">Aspergillus brasiliensis (strain CBS 101740 / IMI 381727 / IBT 21946)</name>
    <dbReference type="NCBI Taxonomy" id="767769"/>
    <lineage>
        <taxon>Eukaryota</taxon>
        <taxon>Fungi</taxon>
        <taxon>Dikarya</taxon>
        <taxon>Ascomycota</taxon>
        <taxon>Pezizomycotina</taxon>
        <taxon>Eurotiomycetes</taxon>
        <taxon>Eurotiomycetidae</taxon>
        <taxon>Eurotiales</taxon>
        <taxon>Aspergillaceae</taxon>
        <taxon>Aspergillus</taxon>
        <taxon>Aspergillus subgen. Circumdati</taxon>
    </lineage>
</organism>
<dbReference type="EMBL" id="KV878687">
    <property type="protein sequence ID" value="OJJ69873.1"/>
    <property type="molecule type" value="Genomic_DNA"/>
</dbReference>
<dbReference type="GeneID" id="93580951"/>
<accession>A0A1L9UE12</accession>
<evidence type="ECO:0000313" key="2">
    <source>
        <dbReference type="EMBL" id="OJJ69873.1"/>
    </source>
</evidence>
<evidence type="ECO:0000313" key="3">
    <source>
        <dbReference type="Proteomes" id="UP000184499"/>
    </source>
</evidence>
<keyword evidence="1" id="KW-0812">Transmembrane</keyword>
<proteinExistence type="predicted"/>
<gene>
    <name evidence="2" type="ORF">ASPBRDRAFT_642907</name>
</gene>
<keyword evidence="1" id="KW-0472">Membrane</keyword>
<dbReference type="AlphaFoldDB" id="A0A1L9UE12"/>
<dbReference type="Proteomes" id="UP000184499">
    <property type="component" value="Unassembled WGS sequence"/>
</dbReference>
<sequence length="70" mass="7849">MVESIVQEFQRVQVGSCNAWPSNLMGAVLICVCLTFGYPVNHHNKSPLISIKLSVDCELLNASIHLHTRW</sequence>
<protein>
    <submittedName>
        <fullName evidence="2">Uncharacterized protein</fullName>
    </submittedName>
</protein>